<dbReference type="SUPFAM" id="SSF55785">
    <property type="entry name" value="PYP-like sensor domain (PAS domain)"/>
    <property type="match status" value="1"/>
</dbReference>
<keyword evidence="6" id="KW-0547">Nucleotide-binding</keyword>
<dbReference type="Proteomes" id="UP000228680">
    <property type="component" value="Unassembled WGS sequence"/>
</dbReference>
<keyword evidence="5 12" id="KW-0812">Transmembrane</keyword>
<evidence type="ECO:0000256" key="5">
    <source>
        <dbReference type="ARBA" id="ARBA00022692"/>
    </source>
</evidence>
<dbReference type="SMART" id="SM00387">
    <property type="entry name" value="HATPase_c"/>
    <property type="match status" value="1"/>
</dbReference>
<dbReference type="EMBL" id="PCGR01000002">
    <property type="protein sequence ID" value="PJK17111.1"/>
    <property type="molecule type" value="Genomic_DNA"/>
</dbReference>
<dbReference type="Gene3D" id="3.30.450.20">
    <property type="entry name" value="PAS domain"/>
    <property type="match status" value="2"/>
</dbReference>
<evidence type="ECO:0000256" key="8">
    <source>
        <dbReference type="ARBA" id="ARBA00022840"/>
    </source>
</evidence>
<evidence type="ECO:0000256" key="9">
    <source>
        <dbReference type="ARBA" id="ARBA00022989"/>
    </source>
</evidence>
<evidence type="ECO:0000256" key="11">
    <source>
        <dbReference type="ARBA" id="ARBA00023136"/>
    </source>
</evidence>
<evidence type="ECO:0000256" key="2">
    <source>
        <dbReference type="ARBA" id="ARBA00022475"/>
    </source>
</evidence>
<dbReference type="Gene3D" id="3.30.565.10">
    <property type="entry name" value="Histidine kinase-like ATPase, C-terminal domain"/>
    <property type="match status" value="1"/>
</dbReference>
<dbReference type="PROSITE" id="PS50109">
    <property type="entry name" value="HIS_KIN"/>
    <property type="match status" value="1"/>
</dbReference>
<dbReference type="PANTHER" id="PTHR43547">
    <property type="entry name" value="TWO-COMPONENT HISTIDINE KINASE"/>
    <property type="match status" value="1"/>
</dbReference>
<dbReference type="Pfam" id="PF02518">
    <property type="entry name" value="HATPase_c"/>
    <property type="match status" value="1"/>
</dbReference>
<dbReference type="InterPro" id="IPR029151">
    <property type="entry name" value="Sensor-like_sf"/>
</dbReference>
<dbReference type="InterPro" id="IPR016120">
    <property type="entry name" value="Sig_transdc_His_kin_SpoOB"/>
</dbReference>
<sequence length="534" mass="59232">MKKDTLQFRIMKYMLALTITVVILVITASYFVMAHSVKKEIGERALNIAETTAQHPDVIRALKLAESTPEIQQLALDIQKEVKAQYVVIGDENEIRYAHPITERIGQKMVGEDNDRALVDGQSYISEATGTLGRAIRGKAPVIDENGTIIGVVSVGFLQDTVFQTNLQYAKYLVLIFAIAALVAVGISQFLTRRIKRQLLDYEPEEIVSLLTQRNALLASIREAIIVTDTSGQIVLSNPAADAFFPGNTSIQGLEIQEVIPNTRLLDIMKSGQTELDKVMLVGGNETLVNRIPIVRDGEVTGAIASFRKIEDIDTIAEELAQTKQYSESLRAQTHEHQNFLYMISGLLQLQEYEEAVDLIHQQQTENASLITFISRHIQEPFISAMLIGFYNRARELKVDLELDQDSSCGVLPSTIEKHLLLPVISNLVTNAFEAVETLPPQQRNVRIYVKDTERELIVEIEDSGEGIDATRLPELLKGKQSSKDTKTRGYGLAIAQENVTLLNATLSLDKGDLGGALFVLAIPKEELPNDTSH</sequence>
<gene>
    <name evidence="14" type="ORF">CQS04_08140</name>
</gene>
<dbReference type="OrthoDB" id="9792686at2"/>
<feature type="domain" description="Histidine kinase" evidence="13">
    <location>
        <begin position="332"/>
        <end position="527"/>
    </location>
</feature>
<keyword evidence="7 14" id="KW-0418">Kinase</keyword>
<keyword evidence="4" id="KW-0808">Transferase</keyword>
<protein>
    <submittedName>
        <fullName evidence="14">Histidine kinase</fullName>
    </submittedName>
</protein>
<comment type="subcellular location">
    <subcellularLocation>
        <location evidence="1">Cell membrane</location>
        <topology evidence="1">Multi-pass membrane protein</topology>
    </subcellularLocation>
</comment>
<name>A0A2M9F0X3_9BACL</name>
<dbReference type="SUPFAM" id="SSF55874">
    <property type="entry name" value="ATPase domain of HSP90 chaperone/DNA topoisomerase II/histidine kinase"/>
    <property type="match status" value="1"/>
</dbReference>
<keyword evidence="15" id="KW-1185">Reference proteome</keyword>
<dbReference type="InterPro" id="IPR003594">
    <property type="entry name" value="HATPase_dom"/>
</dbReference>
<evidence type="ECO:0000313" key="14">
    <source>
        <dbReference type="EMBL" id="PJK17111.1"/>
    </source>
</evidence>
<keyword evidence="2" id="KW-1003">Cell membrane</keyword>
<dbReference type="InterPro" id="IPR033463">
    <property type="entry name" value="sCache_3"/>
</dbReference>
<dbReference type="PANTHER" id="PTHR43547:SF3">
    <property type="entry name" value="SENSOR PROTEIN CITS"/>
    <property type="match status" value="1"/>
</dbReference>
<dbReference type="InterPro" id="IPR036890">
    <property type="entry name" value="HATPase_C_sf"/>
</dbReference>
<dbReference type="AlphaFoldDB" id="A0A2M9F0X3"/>
<keyword evidence="9 12" id="KW-1133">Transmembrane helix</keyword>
<dbReference type="Pfam" id="PF17203">
    <property type="entry name" value="sCache_3_2"/>
    <property type="match status" value="1"/>
</dbReference>
<evidence type="ECO:0000256" key="4">
    <source>
        <dbReference type="ARBA" id="ARBA00022679"/>
    </source>
</evidence>
<evidence type="ECO:0000256" key="10">
    <source>
        <dbReference type="ARBA" id="ARBA00023012"/>
    </source>
</evidence>
<organism evidence="14 15">
    <name type="scientific">Chryseomicrobium excrementi</name>
    <dbReference type="NCBI Taxonomy" id="2041346"/>
    <lineage>
        <taxon>Bacteria</taxon>
        <taxon>Bacillati</taxon>
        <taxon>Bacillota</taxon>
        <taxon>Bacilli</taxon>
        <taxon>Bacillales</taxon>
        <taxon>Caryophanaceae</taxon>
        <taxon>Chryseomicrobium</taxon>
    </lineage>
</organism>
<evidence type="ECO:0000313" key="15">
    <source>
        <dbReference type="Proteomes" id="UP000228680"/>
    </source>
</evidence>
<evidence type="ECO:0000259" key="13">
    <source>
        <dbReference type="PROSITE" id="PS50109"/>
    </source>
</evidence>
<reference evidence="14 15" key="1">
    <citation type="submission" date="2017-10" db="EMBL/GenBank/DDBJ databases">
        <title>Draft genome of Chryseomicrobium casticus sp. nov.</title>
        <authorList>
            <person name="Chakraborty R."/>
            <person name="Saha T."/>
        </authorList>
    </citation>
    <scope>NUCLEOTIDE SEQUENCE [LARGE SCALE GENOMIC DNA]</scope>
    <source>
        <strain evidence="14 15">ET03</strain>
    </source>
</reference>
<keyword evidence="11 12" id="KW-0472">Membrane</keyword>
<comment type="caution">
    <text evidence="14">The sequence shown here is derived from an EMBL/GenBank/DDBJ whole genome shotgun (WGS) entry which is preliminary data.</text>
</comment>
<dbReference type="InterPro" id="IPR005467">
    <property type="entry name" value="His_kinase_dom"/>
</dbReference>
<dbReference type="RefSeq" id="WP_100353657.1">
    <property type="nucleotide sequence ID" value="NZ_PCGR01000002.1"/>
</dbReference>
<accession>A0A2M9F0X3</accession>
<feature type="transmembrane region" description="Helical" evidence="12">
    <location>
        <begin position="169"/>
        <end position="191"/>
    </location>
</feature>
<evidence type="ECO:0000256" key="6">
    <source>
        <dbReference type="ARBA" id="ARBA00022741"/>
    </source>
</evidence>
<dbReference type="Gene3D" id="1.10.287.130">
    <property type="match status" value="1"/>
</dbReference>
<dbReference type="SUPFAM" id="SSF55890">
    <property type="entry name" value="Sporulation response regulatory protein Spo0B"/>
    <property type="match status" value="1"/>
</dbReference>
<evidence type="ECO:0000256" key="1">
    <source>
        <dbReference type="ARBA" id="ARBA00004651"/>
    </source>
</evidence>
<evidence type="ECO:0000256" key="7">
    <source>
        <dbReference type="ARBA" id="ARBA00022777"/>
    </source>
</evidence>
<proteinExistence type="predicted"/>
<dbReference type="InterPro" id="IPR035965">
    <property type="entry name" value="PAS-like_dom_sf"/>
</dbReference>
<dbReference type="GO" id="GO:0005886">
    <property type="term" value="C:plasma membrane"/>
    <property type="evidence" value="ECO:0007669"/>
    <property type="project" value="UniProtKB-SubCell"/>
</dbReference>
<dbReference type="SUPFAM" id="SSF103190">
    <property type="entry name" value="Sensory domain-like"/>
    <property type="match status" value="1"/>
</dbReference>
<keyword evidence="8" id="KW-0067">ATP-binding</keyword>
<dbReference type="GO" id="GO:0000155">
    <property type="term" value="F:phosphorelay sensor kinase activity"/>
    <property type="evidence" value="ECO:0007669"/>
    <property type="project" value="InterPro"/>
</dbReference>
<evidence type="ECO:0000256" key="3">
    <source>
        <dbReference type="ARBA" id="ARBA00022553"/>
    </source>
</evidence>
<dbReference type="GO" id="GO:0005524">
    <property type="term" value="F:ATP binding"/>
    <property type="evidence" value="ECO:0007669"/>
    <property type="project" value="UniProtKB-KW"/>
</dbReference>
<evidence type="ECO:0000256" key="12">
    <source>
        <dbReference type="SAM" id="Phobius"/>
    </source>
</evidence>
<keyword evidence="10" id="KW-0902">Two-component regulatory system</keyword>
<keyword evidence="3" id="KW-0597">Phosphoprotein</keyword>